<comment type="caution">
    <text evidence="10">Lacks conserved residue(s) required for the propagation of feature annotation.</text>
</comment>
<dbReference type="Gene3D" id="3.40.1190.10">
    <property type="entry name" value="Mur-like, catalytic domain"/>
    <property type="match status" value="1"/>
</dbReference>
<protein>
    <recommendedName>
        <fullName evidence="10 11">UDP-N-acetylmuramoyl-tripeptide--D-alanyl-D-alanine ligase</fullName>
        <ecNumber evidence="10 11">6.3.2.10</ecNumber>
    </recommendedName>
    <alternativeName>
        <fullName evidence="10">D-alanyl-D-alanine-adding enzyme</fullName>
    </alternativeName>
</protein>
<dbReference type="UniPathway" id="UPA00219"/>
<dbReference type="EMBL" id="ABCB02000019">
    <property type="protein sequence ID" value="EDO60793.1"/>
    <property type="molecule type" value="Genomic_DNA"/>
</dbReference>
<dbReference type="InterPro" id="IPR000713">
    <property type="entry name" value="Mur_ligase_N"/>
</dbReference>
<evidence type="ECO:0000256" key="4">
    <source>
        <dbReference type="ARBA" id="ARBA00022741"/>
    </source>
</evidence>
<dbReference type="SUPFAM" id="SSF53244">
    <property type="entry name" value="MurD-like peptide ligases, peptide-binding domain"/>
    <property type="match status" value="1"/>
</dbReference>
<evidence type="ECO:0000259" key="14">
    <source>
        <dbReference type="Pfam" id="PF08245"/>
    </source>
</evidence>
<dbReference type="Gene3D" id="3.90.190.20">
    <property type="entry name" value="Mur ligase, C-terminal domain"/>
    <property type="match status" value="1"/>
</dbReference>
<dbReference type="InterPro" id="IPR036565">
    <property type="entry name" value="Mur-like_cat_sf"/>
</dbReference>
<keyword evidence="3 10" id="KW-0132">Cell division</keyword>
<dbReference type="GO" id="GO:0005737">
    <property type="term" value="C:cytoplasm"/>
    <property type="evidence" value="ECO:0007669"/>
    <property type="project" value="UniProtKB-SubCell"/>
</dbReference>
<dbReference type="EMBL" id="NOXF01000004">
    <property type="protein sequence ID" value="PEQ24634.1"/>
    <property type="molecule type" value="Genomic_DNA"/>
</dbReference>
<dbReference type="SUPFAM" id="SSF63418">
    <property type="entry name" value="MurE/MurF N-terminal domain"/>
    <property type="match status" value="1"/>
</dbReference>
<evidence type="ECO:0000256" key="7">
    <source>
        <dbReference type="ARBA" id="ARBA00022984"/>
    </source>
</evidence>
<evidence type="ECO:0000256" key="1">
    <source>
        <dbReference type="ARBA" id="ARBA00022490"/>
    </source>
</evidence>
<dbReference type="PANTHER" id="PTHR43024">
    <property type="entry name" value="UDP-N-ACETYLMURAMOYL-TRIPEPTIDE--D-ALANYL-D-ALANINE LIGASE"/>
    <property type="match status" value="1"/>
</dbReference>
<dbReference type="SUPFAM" id="SSF53623">
    <property type="entry name" value="MurD-like peptide ligases, catalytic domain"/>
    <property type="match status" value="1"/>
</dbReference>
<reference evidence="15 17" key="1">
    <citation type="submission" date="2007-08" db="EMBL/GenBank/DDBJ databases">
        <title>Draft genome sequence of Clostridium leptum (DSM 753).</title>
        <authorList>
            <person name="Sudarsanam P."/>
            <person name="Ley R."/>
            <person name="Guruge J."/>
            <person name="Turnbaugh P.J."/>
            <person name="Mahowald M."/>
            <person name="Liep D."/>
            <person name="Gordon J."/>
        </authorList>
    </citation>
    <scope>NUCLEOTIDE SEQUENCE [LARGE SCALE GENOMIC DNA]</scope>
    <source>
        <strain evidence="15 17">DSM 753</strain>
    </source>
</reference>
<keyword evidence="2 10" id="KW-0436">Ligase</keyword>
<dbReference type="Gene3D" id="3.40.1390.10">
    <property type="entry name" value="MurE/MurF, N-terminal domain"/>
    <property type="match status" value="1"/>
</dbReference>
<reference evidence="15 17" key="2">
    <citation type="submission" date="2007-08" db="EMBL/GenBank/DDBJ databases">
        <authorList>
            <person name="Fulton L."/>
            <person name="Clifton S."/>
            <person name="Fulton B."/>
            <person name="Xu J."/>
            <person name="Minx P."/>
            <person name="Pepin K.H."/>
            <person name="Johnson M."/>
            <person name="Thiruvilangam P."/>
            <person name="Bhonagiri V."/>
            <person name="Nash W.E."/>
            <person name="Wang C."/>
            <person name="Mardis E.R."/>
            <person name="Wilson R.K."/>
        </authorList>
    </citation>
    <scope>NUCLEOTIDE SEQUENCE [LARGE SCALE GENOMIC DNA]</scope>
    <source>
        <strain evidence="15 17">DSM 753</strain>
    </source>
</reference>
<dbReference type="Pfam" id="PF08245">
    <property type="entry name" value="Mur_ligase_M"/>
    <property type="match status" value="1"/>
</dbReference>
<keyword evidence="8 10" id="KW-0131">Cell cycle</keyword>
<dbReference type="HAMAP" id="MF_02019">
    <property type="entry name" value="MurF"/>
    <property type="match status" value="1"/>
</dbReference>
<dbReference type="InterPro" id="IPR035911">
    <property type="entry name" value="MurE/MurF_N"/>
</dbReference>
<evidence type="ECO:0000259" key="13">
    <source>
        <dbReference type="Pfam" id="PF02875"/>
    </source>
</evidence>
<dbReference type="GO" id="GO:0071555">
    <property type="term" value="P:cell wall organization"/>
    <property type="evidence" value="ECO:0007669"/>
    <property type="project" value="UniProtKB-KW"/>
</dbReference>
<keyword evidence="1 10" id="KW-0963">Cytoplasm</keyword>
<evidence type="ECO:0000256" key="8">
    <source>
        <dbReference type="ARBA" id="ARBA00023306"/>
    </source>
</evidence>
<keyword evidence="4 10" id="KW-0547">Nucleotide-binding</keyword>
<dbReference type="OrthoDB" id="9801978at2"/>
<dbReference type="eggNOG" id="COG0770">
    <property type="taxonomic scope" value="Bacteria"/>
</dbReference>
<feature type="domain" description="Mur ligase C-terminal" evidence="13">
    <location>
        <begin position="321"/>
        <end position="445"/>
    </location>
</feature>
<evidence type="ECO:0000256" key="6">
    <source>
        <dbReference type="ARBA" id="ARBA00022960"/>
    </source>
</evidence>
<comment type="subcellular location">
    <subcellularLocation>
        <location evidence="10 11">Cytoplasm</location>
    </subcellularLocation>
</comment>
<accession>A7VUZ3</accession>
<comment type="catalytic activity">
    <reaction evidence="10 11">
        <text>D-alanyl-D-alanine + UDP-N-acetyl-alpha-D-muramoyl-L-alanyl-gamma-D-glutamyl-meso-2,6-diaminopimelate + ATP = UDP-N-acetyl-alpha-D-muramoyl-L-alanyl-gamma-D-glutamyl-meso-2,6-diaminopimeloyl-D-alanyl-D-alanine + ADP + phosphate + H(+)</text>
        <dbReference type="Rhea" id="RHEA:28374"/>
        <dbReference type="ChEBI" id="CHEBI:15378"/>
        <dbReference type="ChEBI" id="CHEBI:30616"/>
        <dbReference type="ChEBI" id="CHEBI:43474"/>
        <dbReference type="ChEBI" id="CHEBI:57822"/>
        <dbReference type="ChEBI" id="CHEBI:61386"/>
        <dbReference type="ChEBI" id="CHEBI:83905"/>
        <dbReference type="ChEBI" id="CHEBI:456216"/>
        <dbReference type="EC" id="6.3.2.10"/>
    </reaction>
</comment>
<evidence type="ECO:0000259" key="12">
    <source>
        <dbReference type="Pfam" id="PF01225"/>
    </source>
</evidence>
<feature type="domain" description="Mur ligase N-terminal catalytic" evidence="12">
    <location>
        <begin position="26"/>
        <end position="100"/>
    </location>
</feature>
<evidence type="ECO:0000256" key="11">
    <source>
        <dbReference type="RuleBase" id="RU004136"/>
    </source>
</evidence>
<reference evidence="16 18" key="3">
    <citation type="submission" date="2017-07" db="EMBL/GenBank/DDBJ databases">
        <title>Prevalence of linear plasmids in Cutibacterium (Propionibacterium) acnes isolates obtained from prostatic tissue.</title>
        <authorList>
            <person name="Davidsson S."/>
            <person name="Carlsson J."/>
            <person name="Molling P."/>
            <person name="Andren O."/>
            <person name="Andersson S.-O."/>
            <person name="Brzuszkiewicz E."/>
            <person name="Poehlein A."/>
            <person name="Al-Zeer M."/>
            <person name="Brinkmann V."/>
            <person name="Scavenius C."/>
            <person name="Nazipi S."/>
            <person name="Soderquist B."/>
            <person name="Bruggemann H."/>
        </authorList>
    </citation>
    <scope>NUCLEOTIDE SEQUENCE [LARGE SCALE GENOMIC DNA]</scope>
    <source>
        <strain evidence="16 18">DSM 753</strain>
    </source>
</reference>
<comment type="similarity">
    <text evidence="10">Belongs to the MurCDEF family. MurF subfamily.</text>
</comment>
<dbReference type="GO" id="GO:0009252">
    <property type="term" value="P:peptidoglycan biosynthetic process"/>
    <property type="evidence" value="ECO:0007669"/>
    <property type="project" value="UniProtKB-UniRule"/>
</dbReference>
<dbReference type="PANTHER" id="PTHR43024:SF1">
    <property type="entry name" value="UDP-N-ACETYLMURAMOYL-TRIPEPTIDE--D-ALANYL-D-ALANINE LIGASE"/>
    <property type="match status" value="1"/>
</dbReference>
<comment type="function">
    <text evidence="10 11">Involved in cell wall formation. Catalyzes the final step in the synthesis of UDP-N-acetylmuramoyl-pentapeptide, the precursor of murein.</text>
</comment>
<evidence type="ECO:0000256" key="3">
    <source>
        <dbReference type="ARBA" id="ARBA00022618"/>
    </source>
</evidence>
<evidence type="ECO:0000256" key="10">
    <source>
        <dbReference type="HAMAP-Rule" id="MF_02019"/>
    </source>
</evidence>
<keyword evidence="18" id="KW-1185">Reference proteome</keyword>
<evidence type="ECO:0000256" key="2">
    <source>
        <dbReference type="ARBA" id="ARBA00022598"/>
    </source>
</evidence>
<proteinExistence type="inferred from homology"/>
<evidence type="ECO:0000256" key="9">
    <source>
        <dbReference type="ARBA" id="ARBA00023316"/>
    </source>
</evidence>
<dbReference type="InterPro" id="IPR013221">
    <property type="entry name" value="Mur_ligase_cen"/>
</dbReference>
<dbReference type="GO" id="GO:0005524">
    <property type="term" value="F:ATP binding"/>
    <property type="evidence" value="ECO:0007669"/>
    <property type="project" value="UniProtKB-UniRule"/>
</dbReference>
<dbReference type="EC" id="6.3.2.10" evidence="10 11"/>
<dbReference type="HOGENOM" id="CLU_031507_1_1_9"/>
<dbReference type="GO" id="GO:0047480">
    <property type="term" value="F:UDP-N-acetylmuramoyl-tripeptide-D-alanyl-D-alanine ligase activity"/>
    <property type="evidence" value="ECO:0007669"/>
    <property type="project" value="UniProtKB-UniRule"/>
</dbReference>
<dbReference type="Pfam" id="PF01225">
    <property type="entry name" value="Mur_ligase"/>
    <property type="match status" value="1"/>
</dbReference>
<dbReference type="InterPro" id="IPR005863">
    <property type="entry name" value="UDP-N-AcMur_synth"/>
</dbReference>
<dbReference type="GO" id="GO:0051301">
    <property type="term" value="P:cell division"/>
    <property type="evidence" value="ECO:0007669"/>
    <property type="project" value="UniProtKB-KW"/>
</dbReference>
<evidence type="ECO:0000313" key="17">
    <source>
        <dbReference type="Proteomes" id="UP000003490"/>
    </source>
</evidence>
<gene>
    <name evidence="10 15" type="primary">murF</name>
    <name evidence="16" type="ORF">CH238_06610</name>
    <name evidence="15" type="ORF">CLOLEP_02395</name>
</gene>
<feature type="domain" description="Mur ligase central" evidence="14">
    <location>
        <begin position="112"/>
        <end position="298"/>
    </location>
</feature>
<dbReference type="AlphaFoldDB" id="A7VUZ3"/>
<dbReference type="InterPro" id="IPR036615">
    <property type="entry name" value="Mur_ligase_C_dom_sf"/>
</dbReference>
<comment type="pathway">
    <text evidence="10 11">Cell wall biogenesis; peptidoglycan biosynthesis.</text>
</comment>
<name>A7VUZ3_9FIRM</name>
<evidence type="ECO:0000256" key="5">
    <source>
        <dbReference type="ARBA" id="ARBA00022840"/>
    </source>
</evidence>
<keyword evidence="6 10" id="KW-0133">Cell shape</keyword>
<evidence type="ECO:0000313" key="16">
    <source>
        <dbReference type="EMBL" id="PEQ24634.1"/>
    </source>
</evidence>
<dbReference type="InterPro" id="IPR051046">
    <property type="entry name" value="MurCDEF_CellWall_CoF430Synth"/>
</dbReference>
<dbReference type="NCBIfam" id="TIGR01143">
    <property type="entry name" value="murF"/>
    <property type="match status" value="1"/>
</dbReference>
<dbReference type="GO" id="GO:0008360">
    <property type="term" value="P:regulation of cell shape"/>
    <property type="evidence" value="ECO:0007669"/>
    <property type="project" value="UniProtKB-KW"/>
</dbReference>
<dbReference type="InterPro" id="IPR004101">
    <property type="entry name" value="Mur_ligase_C"/>
</dbReference>
<sequence length="461" mass="49735">MEPIRICEIVTAVGGALWKGNPNAEVTSVSTNSRELEPGALFVPIVGEKVDAHRFIPMALDTGAAACFTQQEPEEGFKYLDGAVIRVGDTQKALQEFAAWYRKRFTLPVVGVTGSVGKSSTKEMIAAALSQGKRVHKTAGNYNSQIGLPLTVFGLDHTHEIAVIEMGMSNFGEMERLSAIASPTSAVVTNIGISHIEQLKTQENIRAEKLHIADTIGEQGALYLNGDDPMLQQLRESYTGKIVWYGMESDCDYRAVNIDTVKDCTRFELHAPFGAHKIMIPALGLHNVSNALAAIAVAYDQGLTLDDIRCGLLTYEGLAMRQQIHELDKITVIDDSYNASPDSIKSGIGVLMAVKSTGKKIAVLADMLELGERSAQAHLELGAYAAASGVDAVLTVGREAEKIAEGAAEESRKILVKACGTNDEAFAELEKILNDGDCVLVKGSRGMHTDEIVQKLLTKYQ</sequence>
<comment type="caution">
    <text evidence="15">The sequence shown here is derived from an EMBL/GenBank/DDBJ whole genome shotgun (WGS) entry which is preliminary data.</text>
</comment>
<organism evidence="15 17">
    <name type="scientific">[Clostridium] leptum DSM 753</name>
    <dbReference type="NCBI Taxonomy" id="428125"/>
    <lineage>
        <taxon>Bacteria</taxon>
        <taxon>Bacillati</taxon>
        <taxon>Bacillota</taxon>
        <taxon>Clostridia</taxon>
        <taxon>Eubacteriales</taxon>
        <taxon>Oscillospiraceae</taxon>
        <taxon>Oscillospiraceae incertae sedis</taxon>
    </lineage>
</organism>
<dbReference type="Proteomes" id="UP000220611">
    <property type="component" value="Unassembled WGS sequence"/>
</dbReference>
<dbReference type="Pfam" id="PF02875">
    <property type="entry name" value="Mur_ligase_C"/>
    <property type="match status" value="1"/>
</dbReference>
<keyword evidence="5 10" id="KW-0067">ATP-binding</keyword>
<evidence type="ECO:0000313" key="15">
    <source>
        <dbReference type="EMBL" id="EDO60793.1"/>
    </source>
</evidence>
<dbReference type="Proteomes" id="UP000003490">
    <property type="component" value="Unassembled WGS sequence"/>
</dbReference>
<evidence type="ECO:0000313" key="18">
    <source>
        <dbReference type="Proteomes" id="UP000220611"/>
    </source>
</evidence>
<keyword evidence="7 10" id="KW-0573">Peptidoglycan synthesis</keyword>
<keyword evidence="9 10" id="KW-0961">Cell wall biogenesis/degradation</keyword>